<dbReference type="GO" id="GO:0004571">
    <property type="term" value="F:mannosyl-oligosaccharide 1,2-alpha-mannosidase activity"/>
    <property type="evidence" value="ECO:0007669"/>
    <property type="project" value="InterPro"/>
</dbReference>
<evidence type="ECO:0000313" key="11">
    <source>
        <dbReference type="EMBL" id="KAF9731470.1"/>
    </source>
</evidence>
<organism evidence="11 12">
    <name type="scientific">Paraphaeosphaeria minitans</name>
    <dbReference type="NCBI Taxonomy" id="565426"/>
    <lineage>
        <taxon>Eukaryota</taxon>
        <taxon>Fungi</taxon>
        <taxon>Dikarya</taxon>
        <taxon>Ascomycota</taxon>
        <taxon>Pezizomycotina</taxon>
        <taxon>Dothideomycetes</taxon>
        <taxon>Pleosporomycetidae</taxon>
        <taxon>Pleosporales</taxon>
        <taxon>Massarineae</taxon>
        <taxon>Didymosphaeriaceae</taxon>
        <taxon>Paraphaeosphaeria</taxon>
    </lineage>
</organism>
<protein>
    <recommendedName>
        <fullName evidence="9">alpha-1,2-Mannosidase</fullName>
        <ecNumber evidence="9">3.2.1.-</ecNumber>
    </recommendedName>
</protein>
<evidence type="ECO:0000256" key="9">
    <source>
        <dbReference type="RuleBase" id="RU361193"/>
    </source>
</evidence>
<dbReference type="PRINTS" id="PR00747">
    <property type="entry name" value="GLYHDRLASE47"/>
</dbReference>
<dbReference type="PANTHER" id="PTHR11742">
    <property type="entry name" value="MANNOSYL-OLIGOSACCHARIDE ALPHA-1,2-MANNOSIDASE-RELATED"/>
    <property type="match status" value="1"/>
</dbReference>
<reference evidence="11" key="1">
    <citation type="journal article" date="2020" name="Mol. Plant Microbe Interact.">
        <title>Genome Sequence of the Biocontrol Agent Coniothyrium minitans strain Conio (IMI 134523).</title>
        <authorList>
            <person name="Patel D."/>
            <person name="Shittu T.A."/>
            <person name="Baroncelli R."/>
            <person name="Muthumeenakshi S."/>
            <person name="Osborne T.H."/>
            <person name="Janganan T.K."/>
            <person name="Sreenivasaprasad S."/>
        </authorList>
    </citation>
    <scope>NUCLEOTIDE SEQUENCE</scope>
    <source>
        <strain evidence="11">Conio</strain>
    </source>
</reference>
<evidence type="ECO:0000256" key="10">
    <source>
        <dbReference type="SAM" id="MobiDB-lite"/>
    </source>
</evidence>
<feature type="active site" evidence="6">
    <location>
        <position position="549"/>
    </location>
</feature>
<evidence type="ECO:0000256" key="8">
    <source>
        <dbReference type="PIRSR" id="PIRSR601382-3"/>
    </source>
</evidence>
<evidence type="ECO:0000256" key="1">
    <source>
        <dbReference type="ARBA" id="ARBA00001913"/>
    </source>
</evidence>
<dbReference type="GO" id="GO:0005783">
    <property type="term" value="C:endoplasmic reticulum"/>
    <property type="evidence" value="ECO:0007669"/>
    <property type="project" value="TreeGrafter"/>
</dbReference>
<dbReference type="InterPro" id="IPR050749">
    <property type="entry name" value="Glycosyl_Hydrolase_47"/>
</dbReference>
<dbReference type="GO" id="GO:0005509">
    <property type="term" value="F:calcium ion binding"/>
    <property type="evidence" value="ECO:0007669"/>
    <property type="project" value="InterPro"/>
</dbReference>
<name>A0A9P6KM23_9PLEO</name>
<evidence type="ECO:0000256" key="2">
    <source>
        <dbReference type="ARBA" id="ARBA00004922"/>
    </source>
</evidence>
<proteinExistence type="inferred from homology"/>
<feature type="active site" evidence="6">
    <location>
        <position position="859"/>
    </location>
</feature>
<dbReference type="InterPro" id="IPR036026">
    <property type="entry name" value="Seven-hairpin_glycosidases"/>
</dbReference>
<keyword evidence="7" id="KW-0106">Calcium</keyword>
<dbReference type="GO" id="GO:0036503">
    <property type="term" value="P:ERAD pathway"/>
    <property type="evidence" value="ECO:0007669"/>
    <property type="project" value="UniProtKB-ARBA"/>
</dbReference>
<evidence type="ECO:0000256" key="5">
    <source>
        <dbReference type="ARBA" id="ARBA00023157"/>
    </source>
</evidence>
<comment type="cofactor">
    <cofactor evidence="1 7">
        <name>Ca(2+)</name>
        <dbReference type="ChEBI" id="CHEBI:29108"/>
    </cofactor>
</comment>
<dbReference type="OrthoDB" id="8118055at2759"/>
<keyword evidence="7" id="KW-0479">Metal-binding</keyword>
<keyword evidence="4 9" id="KW-0378">Hydrolase</keyword>
<gene>
    <name evidence="11" type="ORF">PMIN01_10487</name>
</gene>
<evidence type="ECO:0000313" key="12">
    <source>
        <dbReference type="Proteomes" id="UP000756921"/>
    </source>
</evidence>
<comment type="pathway">
    <text evidence="2">Protein modification; protein glycosylation.</text>
</comment>
<accession>A0A9P6KM23</accession>
<evidence type="ECO:0000256" key="3">
    <source>
        <dbReference type="ARBA" id="ARBA00007658"/>
    </source>
</evidence>
<keyword evidence="9" id="KW-0326">Glycosidase</keyword>
<comment type="caution">
    <text evidence="11">The sequence shown here is derived from an EMBL/GenBank/DDBJ whole genome shotgun (WGS) entry which is preliminary data.</text>
</comment>
<dbReference type="GO" id="GO:0005975">
    <property type="term" value="P:carbohydrate metabolic process"/>
    <property type="evidence" value="ECO:0007669"/>
    <property type="project" value="InterPro"/>
</dbReference>
<dbReference type="InterPro" id="IPR001382">
    <property type="entry name" value="Glyco_hydro_47"/>
</dbReference>
<feature type="region of interest" description="Disordered" evidence="10">
    <location>
        <begin position="770"/>
        <end position="798"/>
    </location>
</feature>
<feature type="active site" description="Proton donor" evidence="6">
    <location>
        <position position="669"/>
    </location>
</feature>
<dbReference type="Proteomes" id="UP000756921">
    <property type="component" value="Unassembled WGS sequence"/>
</dbReference>
<evidence type="ECO:0000256" key="4">
    <source>
        <dbReference type="ARBA" id="ARBA00022801"/>
    </source>
</evidence>
<dbReference type="InterPro" id="IPR012341">
    <property type="entry name" value="6hp_glycosidase-like_sf"/>
</dbReference>
<feature type="disulfide bond" evidence="8">
    <location>
        <begin position="626"/>
        <end position="655"/>
    </location>
</feature>
<dbReference type="Gene3D" id="1.50.10.10">
    <property type="match status" value="3"/>
</dbReference>
<dbReference type="Pfam" id="PF01532">
    <property type="entry name" value="Glyco_hydro_47"/>
    <property type="match status" value="1"/>
</dbReference>
<dbReference type="SUPFAM" id="SSF48225">
    <property type="entry name" value="Seven-hairpin glycosidases"/>
    <property type="match status" value="1"/>
</dbReference>
<sequence length="954" mass="106408">MFRLRRYRVFLAFAVIAVLALYKFGGSNPSWRDQAASFAQGHRENADPQVRWEPQPQVATETKQFKVEIPAAKKPQVKETPPPIASVARPVRKTSTTAPGKDSILVEVGVGHGAHVEATPTPRADEDVVQAVLGELLISSVEPIHWIKTKEQYPVPTESLIALPTAKPKPIPKIQADFKKETNAEKVDREAKLGTIKDVFKRSWSGYKEFAWLHDEVMPVTGSKKDPFAGWGATLVDALDTLWIMGLKDEFEEAVKAVEKIDFTTTSRVDIPLFETTIRYLGGFLAAYDMAGKKHEILLTKAKELAEILMAAFDTPNRMPQTYYYWQPDLSSGSPLASNRVVLAEIGSLAMEFTYLAQLTGEDRFYDAIARITDNLEGYQNHTRLPGMWPTYFDASGCLPHNHNNVPNKPPQQPITEGDPGWEEALKNGAYLKADPSQPLVMPARDGSETTAGEELSPNGKKYIPLEQPPPLEIVPNGPNPSWKPPPEEAFVWPGDTKAAPQKRQLAAAGFPSDLEALTSPFKPTCDNPGFGPSSNGGREEFTLGGMSDSTYEYLPKQYLLLGGQVEKYRTMYEVSAEVMKKHLIFRPMLPNEDNILFSGKRYVSGAEPGETPATELEPEYAHLTCFAGGMFGMSAKIFDRPKDLEIAAKLTKGCVWSYNMTATGIMPEAFEGMACESRKVCPWNQTLYYENLDPAHENRARQYEEAMIDYEIRVKSASLWYESAMQAYMESPTPTPVPVRTGIAISAAEPTVAFGSVLDKRQLTDLEYDAPGAQNWGPNVGGGSADDAEDADSPTKVQLEVEDAEEPIPSRVKPTFPSIYSPFVPLSHEDYVNTRLEEERLPLGVTRIKAREYILRPEAIESVWYMYRITGDPSWQAVGWHMFEAIDKHTKTAYGNSAIDDVTRTSPNLNDSMESFWLAETLKYFYLLFSEPGVVSLDEWVLNTEAHPFRRPM</sequence>
<evidence type="ECO:0000256" key="6">
    <source>
        <dbReference type="PIRSR" id="PIRSR601382-1"/>
    </source>
</evidence>
<evidence type="ECO:0000256" key="7">
    <source>
        <dbReference type="PIRSR" id="PIRSR601382-2"/>
    </source>
</evidence>
<keyword evidence="12" id="KW-1185">Reference proteome</keyword>
<dbReference type="GO" id="GO:0016020">
    <property type="term" value="C:membrane"/>
    <property type="evidence" value="ECO:0007669"/>
    <property type="project" value="InterPro"/>
</dbReference>
<dbReference type="PANTHER" id="PTHR11742:SF103">
    <property type="entry name" value="ENDOPLASMIC RETICULUM MANNOSIDASE MNL2-RELATED"/>
    <property type="match status" value="1"/>
</dbReference>
<dbReference type="EMBL" id="WJXW01000012">
    <property type="protein sequence ID" value="KAF9731470.1"/>
    <property type="molecule type" value="Genomic_DNA"/>
</dbReference>
<dbReference type="AlphaFoldDB" id="A0A9P6KM23"/>
<feature type="active site" description="Proton donor" evidence="6">
    <location>
        <position position="275"/>
    </location>
</feature>
<feature type="region of interest" description="Disordered" evidence="10">
    <location>
        <begin position="436"/>
        <end position="460"/>
    </location>
</feature>
<keyword evidence="5 8" id="KW-1015">Disulfide bond</keyword>
<feature type="binding site" evidence="7">
    <location>
        <position position="945"/>
    </location>
    <ligand>
        <name>Ca(2+)</name>
        <dbReference type="ChEBI" id="CHEBI:29108"/>
    </ligand>
</feature>
<comment type="similarity">
    <text evidence="3 9">Belongs to the glycosyl hydrolase 47 family.</text>
</comment>
<dbReference type="EC" id="3.2.1.-" evidence="9"/>